<dbReference type="InterPro" id="IPR003593">
    <property type="entry name" value="AAA+_ATPase"/>
</dbReference>
<evidence type="ECO:0000256" key="3">
    <source>
        <dbReference type="ARBA" id="ARBA00022840"/>
    </source>
</evidence>
<evidence type="ECO:0000259" key="5">
    <source>
        <dbReference type="PROSITE" id="PS50893"/>
    </source>
</evidence>
<evidence type="ECO:0000256" key="1">
    <source>
        <dbReference type="ARBA" id="ARBA00022448"/>
    </source>
</evidence>
<dbReference type="Proteomes" id="UP000242972">
    <property type="component" value="Unassembled WGS sequence"/>
</dbReference>
<dbReference type="Gene3D" id="3.40.50.300">
    <property type="entry name" value="P-loop containing nucleotide triphosphate hydrolases"/>
    <property type="match status" value="1"/>
</dbReference>
<name>A0A2T2X748_9FIRM</name>
<dbReference type="GO" id="GO:0016887">
    <property type="term" value="F:ATP hydrolysis activity"/>
    <property type="evidence" value="ECO:0007669"/>
    <property type="project" value="InterPro"/>
</dbReference>
<dbReference type="SMART" id="SM00382">
    <property type="entry name" value="AAA"/>
    <property type="match status" value="1"/>
</dbReference>
<organism evidence="6 7">
    <name type="scientific">Sulfobacillus benefaciens</name>
    <dbReference type="NCBI Taxonomy" id="453960"/>
    <lineage>
        <taxon>Bacteria</taxon>
        <taxon>Bacillati</taxon>
        <taxon>Bacillota</taxon>
        <taxon>Clostridia</taxon>
        <taxon>Eubacteriales</taxon>
        <taxon>Clostridiales Family XVII. Incertae Sedis</taxon>
        <taxon>Sulfobacillus</taxon>
    </lineage>
</organism>
<keyword evidence="3 6" id="KW-0067">ATP-binding</keyword>
<evidence type="ECO:0000313" key="7">
    <source>
        <dbReference type="Proteomes" id="UP000242972"/>
    </source>
</evidence>
<comment type="caution">
    <text evidence="6">The sequence shown here is derived from an EMBL/GenBank/DDBJ whole genome shotgun (WGS) entry which is preliminary data.</text>
</comment>
<dbReference type="PANTHER" id="PTHR42794:SF1">
    <property type="entry name" value="HEMIN IMPORT ATP-BINDING PROTEIN HMUV"/>
    <property type="match status" value="1"/>
</dbReference>
<dbReference type="PROSITE" id="PS00211">
    <property type="entry name" value="ABC_TRANSPORTER_1"/>
    <property type="match status" value="1"/>
</dbReference>
<evidence type="ECO:0000256" key="2">
    <source>
        <dbReference type="ARBA" id="ARBA00022741"/>
    </source>
</evidence>
<accession>A0A2T2X748</accession>
<dbReference type="FunFam" id="3.40.50.300:FF:000134">
    <property type="entry name" value="Iron-enterobactin ABC transporter ATP-binding protein"/>
    <property type="match status" value="1"/>
</dbReference>
<sequence length="262" mass="28743">MTSGLSFNQVKFRWGKQSDTFGPITGRIAQGSFVGLIGPNGAGKSTLLRLSAAYLKPTAGEISLFDRPIAQMTPSQRARLVSVVPQSLSTNFDLTVEEVVELGRLSHLNLRQRFAPVTLAHRQAVSQAMEATGVVAFSRRPFSALSGGEAQRVLLAMALAQNTPLLLLDEPTAHLDPGHARHFLELVQELVYRQHKTVLMAYHDLATVGLYCDALWLMHQGQVLMTGNPETVLSSPLISQVYETGFVHLSHPRSHKPMLLFP</sequence>
<evidence type="ECO:0000313" key="6">
    <source>
        <dbReference type="EMBL" id="PSR30276.1"/>
    </source>
</evidence>
<dbReference type="PANTHER" id="PTHR42794">
    <property type="entry name" value="HEMIN IMPORT ATP-BINDING PROTEIN HMUV"/>
    <property type="match status" value="1"/>
</dbReference>
<feature type="domain" description="ABC transporter" evidence="5">
    <location>
        <begin position="5"/>
        <end position="245"/>
    </location>
</feature>
<dbReference type="InterPro" id="IPR017871">
    <property type="entry name" value="ABC_transporter-like_CS"/>
</dbReference>
<proteinExistence type="predicted"/>
<dbReference type="SUPFAM" id="SSF52540">
    <property type="entry name" value="P-loop containing nucleoside triphosphate hydrolases"/>
    <property type="match status" value="1"/>
</dbReference>
<dbReference type="AlphaFoldDB" id="A0A2T2X748"/>
<keyword evidence="2" id="KW-0547">Nucleotide-binding</keyword>
<dbReference type="InterPro" id="IPR027417">
    <property type="entry name" value="P-loop_NTPase"/>
</dbReference>
<dbReference type="InterPro" id="IPR003439">
    <property type="entry name" value="ABC_transporter-like_ATP-bd"/>
</dbReference>
<evidence type="ECO:0000256" key="4">
    <source>
        <dbReference type="ARBA" id="ARBA00022967"/>
    </source>
</evidence>
<keyword evidence="1" id="KW-0813">Transport</keyword>
<reference evidence="6 7" key="1">
    <citation type="journal article" date="2014" name="BMC Genomics">
        <title>Comparison of environmental and isolate Sulfobacillus genomes reveals diverse carbon, sulfur, nitrogen, and hydrogen metabolisms.</title>
        <authorList>
            <person name="Justice N.B."/>
            <person name="Norman A."/>
            <person name="Brown C.T."/>
            <person name="Singh A."/>
            <person name="Thomas B.C."/>
            <person name="Banfield J.F."/>
        </authorList>
    </citation>
    <scope>NUCLEOTIDE SEQUENCE [LARGE SCALE GENOMIC DNA]</scope>
    <source>
        <strain evidence="6">AMDSBA4</strain>
    </source>
</reference>
<protein>
    <submittedName>
        <fullName evidence="6">ABC transporter ATP-binding protein</fullName>
    </submittedName>
</protein>
<dbReference type="EMBL" id="PXYW01000083">
    <property type="protein sequence ID" value="PSR30276.1"/>
    <property type="molecule type" value="Genomic_DNA"/>
</dbReference>
<dbReference type="PROSITE" id="PS50893">
    <property type="entry name" value="ABC_TRANSPORTER_2"/>
    <property type="match status" value="1"/>
</dbReference>
<dbReference type="CDD" id="cd03214">
    <property type="entry name" value="ABC_Iron-Siderophores_B12_Hemin"/>
    <property type="match status" value="1"/>
</dbReference>
<gene>
    <name evidence="6" type="ORF">C7B46_18145</name>
</gene>
<dbReference type="GO" id="GO:0005524">
    <property type="term" value="F:ATP binding"/>
    <property type="evidence" value="ECO:0007669"/>
    <property type="project" value="UniProtKB-KW"/>
</dbReference>
<keyword evidence="4" id="KW-1278">Translocase</keyword>
<dbReference type="Pfam" id="PF00005">
    <property type="entry name" value="ABC_tran"/>
    <property type="match status" value="1"/>
</dbReference>